<sequence length="465" mass="51347">MSPYDSDDLDEILSDVRRLLGEDGADGGDVPPEEPAAPSHKAVSDETQQYTPIHMPQHSKPVPPWEQPDFAGEYFGPENRAQVVRSASARAARPVETPTGGRNPQPKPSAAPPQSRSDAQRAVRRAQGPMSARQMFEDEDDDEDEEDDEVYERPRKKRKGRWIKRIFILLLILLVLAALVALVSKIIATQPVYDGADSLGARKAGSSTILLIGTDEGGTRTDTLMLMNVNTSDKQVSLVSIPRDTRVNGSYSVPKINGVYGINGGGEEGMEMLQQRVKESIGFWPDGYIMVNLDSFVDLVDIMGGVTFNVPQDMYYNDPSQDLYIDLKAGEQKLNGTEAMGLVRFRSGYATADLGRVDVQRDFVSAAAKQWVSPTLVFKTPQLVAWLGGNVETDLSVKELSWLAWSMLRCDLDNIQTETLPGTATTISGGSYYLLDPYTVPDTVNRCINPYERDITVDDLYIRGY</sequence>
<protein>
    <submittedName>
        <fullName evidence="5">LCP family protein</fullName>
    </submittedName>
</protein>
<evidence type="ECO:0000256" key="3">
    <source>
        <dbReference type="SAM" id="Phobius"/>
    </source>
</evidence>
<comment type="similarity">
    <text evidence="1">Belongs to the LytR/CpsA/Psr (LCP) family.</text>
</comment>
<evidence type="ECO:0000313" key="6">
    <source>
        <dbReference type="Proteomes" id="UP000886741"/>
    </source>
</evidence>
<feature type="domain" description="Cell envelope-related transcriptional attenuator" evidence="4">
    <location>
        <begin position="220"/>
        <end position="370"/>
    </location>
</feature>
<evidence type="ECO:0000259" key="4">
    <source>
        <dbReference type="Pfam" id="PF03816"/>
    </source>
</evidence>
<dbReference type="InterPro" id="IPR004474">
    <property type="entry name" value="LytR_CpsA_psr"/>
</dbReference>
<dbReference type="InterPro" id="IPR050922">
    <property type="entry name" value="LytR/CpsA/Psr_CW_biosynth"/>
</dbReference>
<evidence type="ECO:0000256" key="1">
    <source>
        <dbReference type="ARBA" id="ARBA00006068"/>
    </source>
</evidence>
<reference evidence="5" key="1">
    <citation type="submission" date="2020-10" db="EMBL/GenBank/DDBJ databases">
        <authorList>
            <person name="Gilroy R."/>
        </authorList>
    </citation>
    <scope>NUCLEOTIDE SEQUENCE</scope>
    <source>
        <strain evidence="5">ChiBcec16-1751</strain>
    </source>
</reference>
<feature type="compositionally biased region" description="Acidic residues" evidence="2">
    <location>
        <begin position="137"/>
        <end position="150"/>
    </location>
</feature>
<dbReference type="NCBIfam" id="TIGR00350">
    <property type="entry name" value="lytR_cpsA_psr"/>
    <property type="match status" value="1"/>
</dbReference>
<dbReference type="AlphaFoldDB" id="A0A9D1JSZ2"/>
<reference evidence="5" key="2">
    <citation type="journal article" date="2021" name="PeerJ">
        <title>Extensive microbial diversity within the chicken gut microbiome revealed by metagenomics and culture.</title>
        <authorList>
            <person name="Gilroy R."/>
            <person name="Ravi A."/>
            <person name="Getino M."/>
            <person name="Pursley I."/>
            <person name="Horton D.L."/>
            <person name="Alikhan N.F."/>
            <person name="Baker D."/>
            <person name="Gharbi K."/>
            <person name="Hall N."/>
            <person name="Watson M."/>
            <person name="Adriaenssens E.M."/>
            <person name="Foster-Nyarko E."/>
            <person name="Jarju S."/>
            <person name="Secka A."/>
            <person name="Antonio M."/>
            <person name="Oren A."/>
            <person name="Chaudhuri R.R."/>
            <person name="La Ragione R."/>
            <person name="Hildebrand F."/>
            <person name="Pallen M.J."/>
        </authorList>
    </citation>
    <scope>NUCLEOTIDE SEQUENCE</scope>
    <source>
        <strain evidence="5">ChiBcec16-1751</strain>
    </source>
</reference>
<dbReference type="Proteomes" id="UP000886741">
    <property type="component" value="Unassembled WGS sequence"/>
</dbReference>
<dbReference type="EMBL" id="DVJJ01000078">
    <property type="protein sequence ID" value="HIS64701.1"/>
    <property type="molecule type" value="Genomic_DNA"/>
</dbReference>
<dbReference type="Gene3D" id="3.40.630.190">
    <property type="entry name" value="LCP protein"/>
    <property type="match status" value="1"/>
</dbReference>
<comment type="caution">
    <text evidence="5">The sequence shown here is derived from an EMBL/GenBank/DDBJ whole genome shotgun (WGS) entry which is preliminary data.</text>
</comment>
<keyword evidence="3" id="KW-1133">Transmembrane helix</keyword>
<accession>A0A9D1JSZ2</accession>
<feature type="region of interest" description="Disordered" evidence="2">
    <location>
        <begin position="18"/>
        <end position="155"/>
    </location>
</feature>
<keyword evidence="3" id="KW-0812">Transmembrane</keyword>
<evidence type="ECO:0000256" key="2">
    <source>
        <dbReference type="SAM" id="MobiDB-lite"/>
    </source>
</evidence>
<gene>
    <name evidence="5" type="ORF">IAA83_04935</name>
</gene>
<dbReference type="PANTHER" id="PTHR33392:SF6">
    <property type="entry name" value="POLYISOPRENYL-TEICHOIC ACID--PEPTIDOGLYCAN TEICHOIC ACID TRANSFERASE TAGU"/>
    <property type="match status" value="1"/>
</dbReference>
<dbReference type="PANTHER" id="PTHR33392">
    <property type="entry name" value="POLYISOPRENYL-TEICHOIC ACID--PEPTIDOGLYCAN TEICHOIC ACID TRANSFERASE TAGU"/>
    <property type="match status" value="1"/>
</dbReference>
<feature type="transmembrane region" description="Helical" evidence="3">
    <location>
        <begin position="162"/>
        <end position="183"/>
    </location>
</feature>
<dbReference type="Pfam" id="PF03816">
    <property type="entry name" value="LytR_cpsA_psr"/>
    <property type="match status" value="1"/>
</dbReference>
<evidence type="ECO:0000313" key="5">
    <source>
        <dbReference type="EMBL" id="HIS64701.1"/>
    </source>
</evidence>
<name>A0A9D1JSZ2_9FIRM</name>
<keyword evidence="3" id="KW-0472">Membrane</keyword>
<organism evidence="5 6">
    <name type="scientific">Candidatus Avoscillospira avistercoris</name>
    <dbReference type="NCBI Taxonomy" id="2840707"/>
    <lineage>
        <taxon>Bacteria</taxon>
        <taxon>Bacillati</taxon>
        <taxon>Bacillota</taxon>
        <taxon>Clostridia</taxon>
        <taxon>Eubacteriales</taxon>
        <taxon>Oscillospiraceae</taxon>
        <taxon>Oscillospiraceae incertae sedis</taxon>
        <taxon>Candidatus Avoscillospira</taxon>
    </lineage>
</organism>
<feature type="compositionally biased region" description="Low complexity" evidence="2">
    <location>
        <begin position="80"/>
        <end position="92"/>
    </location>
</feature>
<proteinExistence type="inferred from homology"/>